<accession>A0A4S4LPL0</accession>
<comment type="caution">
    <text evidence="6">The sequence shown here is derived from an EMBL/GenBank/DDBJ whole genome shotgun (WGS) entry which is preliminary data.</text>
</comment>
<keyword evidence="3" id="KW-0804">Transcription</keyword>
<keyword evidence="4" id="KW-0539">Nucleus</keyword>
<evidence type="ECO:0000256" key="2">
    <source>
        <dbReference type="ARBA" id="ARBA00023015"/>
    </source>
</evidence>
<evidence type="ECO:0000256" key="5">
    <source>
        <dbReference type="SAM" id="MobiDB-lite"/>
    </source>
</evidence>
<evidence type="ECO:0000256" key="4">
    <source>
        <dbReference type="ARBA" id="ARBA00023242"/>
    </source>
</evidence>
<evidence type="ECO:0000256" key="1">
    <source>
        <dbReference type="ARBA" id="ARBA00004123"/>
    </source>
</evidence>
<proteinExistence type="predicted"/>
<dbReference type="GO" id="GO:0000124">
    <property type="term" value="C:SAGA complex"/>
    <property type="evidence" value="ECO:0007669"/>
    <property type="project" value="TreeGrafter"/>
</dbReference>
<dbReference type="PANTHER" id="PTHR11380:SF16">
    <property type="entry name" value="TRANSCRIPTION INITIATION PROTEIN SPT3 HOMOLOG"/>
    <property type="match status" value="1"/>
</dbReference>
<evidence type="ECO:0000313" key="6">
    <source>
        <dbReference type="EMBL" id="THH14236.1"/>
    </source>
</evidence>
<comment type="subcellular location">
    <subcellularLocation>
        <location evidence="1">Nucleus</location>
    </subcellularLocation>
</comment>
<protein>
    <submittedName>
        <fullName evidence="6">Uncharacterized protein</fullName>
    </submittedName>
</protein>
<dbReference type="GO" id="GO:0006366">
    <property type="term" value="P:transcription by RNA polymerase II"/>
    <property type="evidence" value="ECO:0007669"/>
    <property type="project" value="InterPro"/>
</dbReference>
<sequence>MPAVLLTASEVKDSNADSGGGVEVKTLEDGTDDKLIGKAQKITIKLPWEITIIFSEVLRWSHHQEDDEEDKDDLEAQEASLEQLKEADDVTKQMTHEGYQHYSDCRQASFSYRKAKQF</sequence>
<dbReference type="AlphaFoldDB" id="A0A4S4LPL0"/>
<keyword evidence="2" id="KW-0805">Transcription regulation</keyword>
<keyword evidence="7" id="KW-1185">Reference proteome</keyword>
<dbReference type="InterPro" id="IPR003195">
    <property type="entry name" value="TFIID_TAF13"/>
</dbReference>
<dbReference type="OrthoDB" id="66982at2759"/>
<dbReference type="EMBL" id="SGPL01000292">
    <property type="protein sequence ID" value="THH14236.1"/>
    <property type="molecule type" value="Genomic_DNA"/>
</dbReference>
<reference evidence="6 7" key="1">
    <citation type="submission" date="2019-02" db="EMBL/GenBank/DDBJ databases">
        <title>Genome sequencing of the rare red list fungi Bondarzewia mesenterica.</title>
        <authorList>
            <person name="Buettner E."/>
            <person name="Kellner H."/>
        </authorList>
    </citation>
    <scope>NUCLEOTIDE SEQUENCE [LARGE SCALE GENOMIC DNA]</scope>
    <source>
        <strain evidence="6 7">DSM 108281</strain>
    </source>
</reference>
<dbReference type="Proteomes" id="UP000310158">
    <property type="component" value="Unassembled WGS sequence"/>
</dbReference>
<dbReference type="GO" id="GO:0003712">
    <property type="term" value="F:transcription coregulator activity"/>
    <property type="evidence" value="ECO:0007669"/>
    <property type="project" value="TreeGrafter"/>
</dbReference>
<dbReference type="PANTHER" id="PTHR11380">
    <property type="entry name" value="TRANSCRIPTION INITIATION FACTOR TFIID/SUPT3-RELATED"/>
    <property type="match status" value="1"/>
</dbReference>
<name>A0A4S4LPL0_9AGAM</name>
<evidence type="ECO:0000256" key="3">
    <source>
        <dbReference type="ARBA" id="ARBA00023163"/>
    </source>
</evidence>
<dbReference type="GO" id="GO:0005634">
    <property type="term" value="C:nucleus"/>
    <property type="evidence" value="ECO:0007669"/>
    <property type="project" value="UniProtKB-SubCell"/>
</dbReference>
<evidence type="ECO:0000313" key="7">
    <source>
        <dbReference type="Proteomes" id="UP000310158"/>
    </source>
</evidence>
<feature type="region of interest" description="Disordered" evidence="5">
    <location>
        <begin position="8"/>
        <end position="30"/>
    </location>
</feature>
<gene>
    <name evidence="6" type="ORF">EW146_g6076</name>
</gene>
<organism evidence="6 7">
    <name type="scientific">Bondarzewia mesenterica</name>
    <dbReference type="NCBI Taxonomy" id="1095465"/>
    <lineage>
        <taxon>Eukaryota</taxon>
        <taxon>Fungi</taxon>
        <taxon>Dikarya</taxon>
        <taxon>Basidiomycota</taxon>
        <taxon>Agaricomycotina</taxon>
        <taxon>Agaricomycetes</taxon>
        <taxon>Russulales</taxon>
        <taxon>Bondarzewiaceae</taxon>
        <taxon>Bondarzewia</taxon>
    </lineage>
</organism>